<dbReference type="InterPro" id="IPR006612">
    <property type="entry name" value="THAP_Znf"/>
</dbReference>
<dbReference type="InterPro" id="IPR026516">
    <property type="entry name" value="THAP1/10"/>
</dbReference>
<evidence type="ECO:0000256" key="2">
    <source>
        <dbReference type="ARBA" id="ARBA00022771"/>
    </source>
</evidence>
<name>A0ABD2NAT2_9CUCU</name>
<keyword evidence="4 5" id="KW-0238">DNA-binding</keyword>
<feature type="domain" description="THAP-type" evidence="6">
    <location>
        <begin position="1"/>
        <end position="97"/>
    </location>
</feature>
<evidence type="ECO:0000313" key="7">
    <source>
        <dbReference type="EMBL" id="KAL3275702.1"/>
    </source>
</evidence>
<evidence type="ECO:0000256" key="5">
    <source>
        <dbReference type="PROSITE-ProRule" id="PRU00309"/>
    </source>
</evidence>
<reference evidence="7 8" key="1">
    <citation type="journal article" date="2021" name="BMC Biol.">
        <title>Horizontally acquired antibacterial genes associated with adaptive radiation of ladybird beetles.</title>
        <authorList>
            <person name="Li H.S."/>
            <person name="Tang X.F."/>
            <person name="Huang Y.H."/>
            <person name="Xu Z.Y."/>
            <person name="Chen M.L."/>
            <person name="Du X.Y."/>
            <person name="Qiu B.Y."/>
            <person name="Chen P.T."/>
            <person name="Zhang W."/>
            <person name="Slipinski A."/>
            <person name="Escalona H.E."/>
            <person name="Waterhouse R.M."/>
            <person name="Zwick A."/>
            <person name="Pang H."/>
        </authorList>
    </citation>
    <scope>NUCLEOTIDE SEQUENCE [LARGE SCALE GENOMIC DNA]</scope>
    <source>
        <strain evidence="7">SYSU2018</strain>
    </source>
</reference>
<evidence type="ECO:0000256" key="1">
    <source>
        <dbReference type="ARBA" id="ARBA00022723"/>
    </source>
</evidence>
<accession>A0ABD2NAT2</accession>
<dbReference type="EMBL" id="JABFTP020000083">
    <property type="protein sequence ID" value="KAL3275702.1"/>
    <property type="molecule type" value="Genomic_DNA"/>
</dbReference>
<evidence type="ECO:0000256" key="3">
    <source>
        <dbReference type="ARBA" id="ARBA00022833"/>
    </source>
</evidence>
<dbReference type="Proteomes" id="UP001516400">
    <property type="component" value="Unassembled WGS sequence"/>
</dbReference>
<dbReference type="PANTHER" id="PTHR46600">
    <property type="entry name" value="THAP DOMAIN-CONTAINING"/>
    <property type="match status" value="1"/>
</dbReference>
<sequence length="213" mass="24989">MPGIRCVVRGCENTYAVKRSGMDITFHSFPKSKDKVSEMVRNEWINRCNKNTVFNPDKSRICSMHFTKEDYERDLKNELLGLPIRKLLKKTAIPSVHMGRILPLQPDDYEELLDSFENREVLPDGLESSTITNMVLKAIPDSKERCQETDVECDDTIDIKKQKHLKFKIKVKFRGKIKALNDRLRYYKANRYKPNHQTDGKIQYRYVLSEIES</sequence>
<dbReference type="GO" id="GO:0003677">
    <property type="term" value="F:DNA binding"/>
    <property type="evidence" value="ECO:0007669"/>
    <property type="project" value="UniProtKB-UniRule"/>
</dbReference>
<gene>
    <name evidence="7" type="ORF">HHI36_020452</name>
</gene>
<keyword evidence="3" id="KW-0862">Zinc</keyword>
<dbReference type="PANTHER" id="PTHR46600:SF7">
    <property type="entry name" value="SI:DKEY-228B2.6-RELATED"/>
    <property type="match status" value="1"/>
</dbReference>
<evidence type="ECO:0000259" key="6">
    <source>
        <dbReference type="PROSITE" id="PS50950"/>
    </source>
</evidence>
<dbReference type="AlphaFoldDB" id="A0ABD2NAT2"/>
<protein>
    <recommendedName>
        <fullName evidence="6">THAP-type domain-containing protein</fullName>
    </recommendedName>
</protein>
<proteinExistence type="predicted"/>
<dbReference type="SUPFAM" id="SSF57716">
    <property type="entry name" value="Glucocorticoid receptor-like (DNA-binding domain)"/>
    <property type="match status" value="1"/>
</dbReference>
<evidence type="ECO:0000256" key="4">
    <source>
        <dbReference type="ARBA" id="ARBA00023125"/>
    </source>
</evidence>
<keyword evidence="2 5" id="KW-0863">Zinc-finger</keyword>
<keyword evidence="1" id="KW-0479">Metal-binding</keyword>
<dbReference type="SMART" id="SM00980">
    <property type="entry name" value="THAP"/>
    <property type="match status" value="1"/>
</dbReference>
<keyword evidence="8" id="KW-1185">Reference proteome</keyword>
<dbReference type="GO" id="GO:0008270">
    <property type="term" value="F:zinc ion binding"/>
    <property type="evidence" value="ECO:0007669"/>
    <property type="project" value="UniProtKB-KW"/>
</dbReference>
<evidence type="ECO:0000313" key="8">
    <source>
        <dbReference type="Proteomes" id="UP001516400"/>
    </source>
</evidence>
<dbReference type="Pfam" id="PF05485">
    <property type="entry name" value="THAP"/>
    <property type="match status" value="1"/>
</dbReference>
<organism evidence="7 8">
    <name type="scientific">Cryptolaemus montrouzieri</name>
    <dbReference type="NCBI Taxonomy" id="559131"/>
    <lineage>
        <taxon>Eukaryota</taxon>
        <taxon>Metazoa</taxon>
        <taxon>Ecdysozoa</taxon>
        <taxon>Arthropoda</taxon>
        <taxon>Hexapoda</taxon>
        <taxon>Insecta</taxon>
        <taxon>Pterygota</taxon>
        <taxon>Neoptera</taxon>
        <taxon>Endopterygota</taxon>
        <taxon>Coleoptera</taxon>
        <taxon>Polyphaga</taxon>
        <taxon>Cucujiformia</taxon>
        <taxon>Coccinelloidea</taxon>
        <taxon>Coccinellidae</taxon>
        <taxon>Scymninae</taxon>
        <taxon>Scymnini</taxon>
        <taxon>Cryptolaemus</taxon>
    </lineage>
</organism>
<dbReference type="PROSITE" id="PS50950">
    <property type="entry name" value="ZF_THAP"/>
    <property type="match status" value="1"/>
</dbReference>
<comment type="caution">
    <text evidence="7">The sequence shown here is derived from an EMBL/GenBank/DDBJ whole genome shotgun (WGS) entry which is preliminary data.</text>
</comment>